<organism evidence="1 2">
    <name type="scientific">Pristionchus fissidentatus</name>
    <dbReference type="NCBI Taxonomy" id="1538716"/>
    <lineage>
        <taxon>Eukaryota</taxon>
        <taxon>Metazoa</taxon>
        <taxon>Ecdysozoa</taxon>
        <taxon>Nematoda</taxon>
        <taxon>Chromadorea</taxon>
        <taxon>Rhabditida</taxon>
        <taxon>Rhabditina</taxon>
        <taxon>Diplogasteromorpha</taxon>
        <taxon>Diplogasteroidea</taxon>
        <taxon>Neodiplogasteridae</taxon>
        <taxon>Pristionchus</taxon>
    </lineage>
</organism>
<keyword evidence="2" id="KW-1185">Reference proteome</keyword>
<accession>A0AAV5VQF6</accession>
<evidence type="ECO:0000313" key="1">
    <source>
        <dbReference type="EMBL" id="GMT20277.1"/>
    </source>
</evidence>
<dbReference type="Proteomes" id="UP001432322">
    <property type="component" value="Unassembled WGS sequence"/>
</dbReference>
<protein>
    <submittedName>
        <fullName evidence="1">Uncharacterized protein</fullName>
    </submittedName>
</protein>
<reference evidence="1" key="1">
    <citation type="submission" date="2023-10" db="EMBL/GenBank/DDBJ databases">
        <title>Genome assembly of Pristionchus species.</title>
        <authorList>
            <person name="Yoshida K."/>
            <person name="Sommer R.J."/>
        </authorList>
    </citation>
    <scope>NUCLEOTIDE SEQUENCE</scope>
    <source>
        <strain evidence="1">RS5133</strain>
    </source>
</reference>
<comment type="caution">
    <text evidence="1">The sequence shown here is derived from an EMBL/GenBank/DDBJ whole genome shotgun (WGS) entry which is preliminary data.</text>
</comment>
<dbReference type="AlphaFoldDB" id="A0AAV5VQF6"/>
<dbReference type="EMBL" id="BTSY01000003">
    <property type="protein sequence ID" value="GMT20277.1"/>
    <property type="molecule type" value="Genomic_DNA"/>
</dbReference>
<feature type="non-terminal residue" evidence="1">
    <location>
        <position position="299"/>
    </location>
</feature>
<proteinExistence type="predicted"/>
<sequence length="299" mass="32839">HEGRSESHSKRNQCRGASVTIVRADETEEGMEMESGEVVTGLIKNGWIEDGYGHPDAFTFGGSPLAVQSPEATVMAGRKRGGSGEEKSTVSSTELKCVLWNDYGTHSLTGYRLHLARTHKSTLGEAGIIFRCACGNESRAEAHFSKCHGASVTIVRDSMNDEGECAMEQPQMSRNSENNVGNVTGEQRVNKSSTEMRCVLCDEYGTNSVAAYRFHLQDKHHTNASEAEILFRCACGNESRGESHFTKCPSTSVRIVRDGEERESELAIEQPKLSVKADYSENGEQRVNKSSTEMRCVLC</sequence>
<name>A0AAV5VQF6_9BILA</name>
<gene>
    <name evidence="1" type="ORF">PFISCL1PPCAC_11574</name>
</gene>
<feature type="non-terminal residue" evidence="1">
    <location>
        <position position="1"/>
    </location>
</feature>
<evidence type="ECO:0000313" key="2">
    <source>
        <dbReference type="Proteomes" id="UP001432322"/>
    </source>
</evidence>